<evidence type="ECO:0000256" key="5">
    <source>
        <dbReference type="ARBA" id="ARBA00023002"/>
    </source>
</evidence>
<gene>
    <name evidence="9" type="ORF">D5S18_25375</name>
</gene>
<keyword evidence="4" id="KW-0274">FAD</keyword>
<dbReference type="InterPro" id="IPR009100">
    <property type="entry name" value="AcylCoA_DH/oxidase_NM_dom_sf"/>
</dbReference>
<comment type="similarity">
    <text evidence="2">Belongs to the acyl-CoA dehydrogenase family.</text>
</comment>
<dbReference type="AlphaFoldDB" id="A0A3A4K3M9"/>
<comment type="cofactor">
    <cofactor evidence="1">
        <name>FAD</name>
        <dbReference type="ChEBI" id="CHEBI:57692"/>
    </cofactor>
</comment>
<dbReference type="Gene3D" id="1.10.540.10">
    <property type="entry name" value="Acyl-CoA dehydrogenase/oxidase, N-terminal domain"/>
    <property type="match status" value="2"/>
</dbReference>
<evidence type="ECO:0000313" key="9">
    <source>
        <dbReference type="EMBL" id="RJO71243.1"/>
    </source>
</evidence>
<dbReference type="GO" id="GO:0050660">
    <property type="term" value="F:flavin adenine dinucleotide binding"/>
    <property type="evidence" value="ECO:0007669"/>
    <property type="project" value="InterPro"/>
</dbReference>
<dbReference type="FunFam" id="2.40.110.10:FF:000011">
    <property type="entry name" value="Acyl-CoA dehydrogenase FadE34"/>
    <property type="match status" value="1"/>
</dbReference>
<dbReference type="SUPFAM" id="SSF56645">
    <property type="entry name" value="Acyl-CoA dehydrogenase NM domain-like"/>
    <property type="match status" value="2"/>
</dbReference>
<keyword evidence="10" id="KW-1185">Reference proteome</keyword>
<keyword evidence="3" id="KW-0285">Flavoprotein</keyword>
<sequence>MTIATTDEHKAVQESMRGWAASVRPIATMRERSGDFWRLFWPGLTELGIFRVAVDEVAGGAGGTVGDLAVLVEQAAHDLVGGPILTTAVAGLVTGGALAEKQPCGIGLDGIFNACAESDDAVGAVPFSGSVPPAVSGIDSASNGVLLDGVWESVLGADADTAVLLPARTPKGLRWCLIEPGAAGVRVEALAPVDLSVPLARVHCTAVSVPDARIFGSPVAVGDLVVALAAAELAGVAGWCLRTAVDYAKVREQFGRKIGGFQAVKHLCAWMLCRTEMIRSVAADVAAAVDESLVRAGGRPEEVDSREAMAGPEAVDNPGAVDNSTVSVENSAFTVDNRSELPIAAAIAAATALDAAVDTAKDCIQVLGGIGFTWEHDAHLYLRRAIALRQLLGGGARWRARVTELTRAGARRTTGAERVLAAEDVVAVSDSWLDKLRAELAQIAALPEPRRRAALVDAGLVMPHWPQPYGRGANSTAGLVISEELRRAGIAAPDLVIGGWAVPTLLRHGTPEQIERFALPTLRGEIIWCQLFSEPEAGSDLAALRTTAKRVDGGWLLNGQKIWTSEASKADWGICLARTDAAAPKHRGISYFLVDMRSAGFDLRPLVQITGLARFSEVFLDDVFVPDDGLVGALHDGWRIARATLSHERIAMSGNGIGDELQTLIDSLPASGPGAELREDRLGGFIAEAVAGLLLEQRAAVRTLAGGDAGAQSSVRKLVGVRHRQAVAEFAAETMGPAGAQDNPAVTEFLQTRCLSIAGGTEQILLTVAGERILGLPRDDG</sequence>
<keyword evidence="5" id="KW-0560">Oxidoreductase</keyword>
<dbReference type="InterPro" id="IPR009075">
    <property type="entry name" value="AcylCo_DH/oxidase_C"/>
</dbReference>
<organism evidence="9 10">
    <name type="scientific">Nocardia panacis</name>
    <dbReference type="NCBI Taxonomy" id="2340916"/>
    <lineage>
        <taxon>Bacteria</taxon>
        <taxon>Bacillati</taxon>
        <taxon>Actinomycetota</taxon>
        <taxon>Actinomycetes</taxon>
        <taxon>Mycobacteriales</taxon>
        <taxon>Nocardiaceae</taxon>
        <taxon>Nocardia</taxon>
    </lineage>
</organism>
<dbReference type="GO" id="GO:0016627">
    <property type="term" value="F:oxidoreductase activity, acting on the CH-CH group of donors"/>
    <property type="evidence" value="ECO:0007669"/>
    <property type="project" value="InterPro"/>
</dbReference>
<dbReference type="Pfam" id="PF02771">
    <property type="entry name" value="Acyl-CoA_dh_N"/>
    <property type="match status" value="2"/>
</dbReference>
<dbReference type="PANTHER" id="PTHR43292">
    <property type="entry name" value="ACYL-COA DEHYDROGENASE"/>
    <property type="match status" value="1"/>
</dbReference>
<evidence type="ECO:0000256" key="4">
    <source>
        <dbReference type="ARBA" id="ARBA00022827"/>
    </source>
</evidence>
<dbReference type="Gene3D" id="1.20.140.10">
    <property type="entry name" value="Butyryl-CoA Dehydrogenase, subunit A, domain 3"/>
    <property type="match status" value="2"/>
</dbReference>
<evidence type="ECO:0000313" key="10">
    <source>
        <dbReference type="Proteomes" id="UP000266677"/>
    </source>
</evidence>
<feature type="domain" description="Acyl-CoA dehydrogenase/oxidase C-terminal" evidence="6">
    <location>
        <begin position="229"/>
        <end position="291"/>
    </location>
</feature>
<dbReference type="Proteomes" id="UP000266677">
    <property type="component" value="Unassembled WGS sequence"/>
</dbReference>
<evidence type="ECO:0000256" key="1">
    <source>
        <dbReference type="ARBA" id="ARBA00001974"/>
    </source>
</evidence>
<evidence type="ECO:0000259" key="6">
    <source>
        <dbReference type="Pfam" id="PF00441"/>
    </source>
</evidence>
<dbReference type="Gene3D" id="2.40.110.10">
    <property type="entry name" value="Butyryl-CoA Dehydrogenase, subunit A, domain 2"/>
    <property type="match status" value="2"/>
</dbReference>
<reference evidence="9 10" key="1">
    <citation type="submission" date="2018-09" db="EMBL/GenBank/DDBJ databases">
        <title>YIM PH21274 draft genome.</title>
        <authorList>
            <person name="Miao C."/>
        </authorList>
    </citation>
    <scope>NUCLEOTIDE SEQUENCE [LARGE SCALE GENOMIC DNA]</scope>
    <source>
        <strain evidence="9 10">YIM PH 21724</strain>
    </source>
</reference>
<accession>A0A3A4K3M9</accession>
<comment type="caution">
    <text evidence="9">The sequence shown here is derived from an EMBL/GenBank/DDBJ whole genome shotgun (WGS) entry which is preliminary data.</text>
</comment>
<dbReference type="RefSeq" id="WP_120043611.1">
    <property type="nucleotide sequence ID" value="NZ_QZFU01000035.1"/>
</dbReference>
<evidence type="ECO:0000256" key="2">
    <source>
        <dbReference type="ARBA" id="ARBA00009347"/>
    </source>
</evidence>
<dbReference type="InterPro" id="IPR013786">
    <property type="entry name" value="AcylCoA_DH/ox_N"/>
</dbReference>
<dbReference type="InterPro" id="IPR006091">
    <property type="entry name" value="Acyl-CoA_Oxase/DH_mid-dom"/>
</dbReference>
<dbReference type="InterPro" id="IPR052161">
    <property type="entry name" value="Mycobact_Acyl-CoA_DH"/>
</dbReference>
<dbReference type="InterPro" id="IPR036250">
    <property type="entry name" value="AcylCo_DH-like_C"/>
</dbReference>
<dbReference type="OrthoDB" id="2431337at2"/>
<evidence type="ECO:0000259" key="7">
    <source>
        <dbReference type="Pfam" id="PF02770"/>
    </source>
</evidence>
<proteinExistence type="inferred from homology"/>
<protein>
    <submittedName>
        <fullName evidence="9">Acyl-CoA dehydrogenase</fullName>
    </submittedName>
</protein>
<evidence type="ECO:0000259" key="8">
    <source>
        <dbReference type="Pfam" id="PF02771"/>
    </source>
</evidence>
<feature type="domain" description="Acyl-CoA dehydrogenase/oxidase C-terminal" evidence="6">
    <location>
        <begin position="636"/>
        <end position="774"/>
    </location>
</feature>
<dbReference type="InterPro" id="IPR037069">
    <property type="entry name" value="AcylCoA_DH/ox_N_sf"/>
</dbReference>
<feature type="domain" description="Acyl-CoA dehydrogenase/oxidase N-terminal" evidence="8">
    <location>
        <begin position="451"/>
        <end position="525"/>
    </location>
</feature>
<dbReference type="Pfam" id="PF00441">
    <property type="entry name" value="Acyl-CoA_dh_1"/>
    <property type="match status" value="2"/>
</dbReference>
<dbReference type="PANTHER" id="PTHR43292:SF4">
    <property type="entry name" value="ACYL-COA DEHYDROGENASE FADE34"/>
    <property type="match status" value="1"/>
</dbReference>
<dbReference type="SUPFAM" id="SSF47203">
    <property type="entry name" value="Acyl-CoA dehydrogenase C-terminal domain-like"/>
    <property type="match status" value="2"/>
</dbReference>
<feature type="domain" description="Acyl-CoA dehydrogenase/oxidase N-terminal" evidence="8">
    <location>
        <begin position="6"/>
        <end position="84"/>
    </location>
</feature>
<dbReference type="EMBL" id="QZFU01000035">
    <property type="protein sequence ID" value="RJO71243.1"/>
    <property type="molecule type" value="Genomic_DNA"/>
</dbReference>
<evidence type="ECO:0000256" key="3">
    <source>
        <dbReference type="ARBA" id="ARBA00022630"/>
    </source>
</evidence>
<dbReference type="InterPro" id="IPR046373">
    <property type="entry name" value="Acyl-CoA_Oxase/DH_mid-dom_sf"/>
</dbReference>
<name>A0A3A4K3M9_9NOCA</name>
<dbReference type="GO" id="GO:0005886">
    <property type="term" value="C:plasma membrane"/>
    <property type="evidence" value="ECO:0007669"/>
    <property type="project" value="TreeGrafter"/>
</dbReference>
<dbReference type="Pfam" id="PF02770">
    <property type="entry name" value="Acyl-CoA_dh_M"/>
    <property type="match status" value="1"/>
</dbReference>
<feature type="domain" description="Acyl-CoA oxidase/dehydrogenase middle" evidence="7">
    <location>
        <begin position="529"/>
        <end position="623"/>
    </location>
</feature>